<organism evidence="2 4">
    <name type="scientific">Iodobacter fluviatilis</name>
    <dbReference type="NCBI Taxonomy" id="537"/>
    <lineage>
        <taxon>Bacteria</taxon>
        <taxon>Pseudomonadati</taxon>
        <taxon>Pseudomonadota</taxon>
        <taxon>Betaproteobacteria</taxon>
        <taxon>Neisseriales</taxon>
        <taxon>Chitinibacteraceae</taxon>
        <taxon>Iodobacter</taxon>
    </lineage>
</organism>
<dbReference type="CDD" id="cd00885">
    <property type="entry name" value="cinA"/>
    <property type="match status" value="1"/>
</dbReference>
<evidence type="ECO:0000313" key="3">
    <source>
        <dbReference type="EMBL" id="TCU88042.1"/>
    </source>
</evidence>
<accession>A0A377SX28</accession>
<name>A0A377SX28_9NEIS</name>
<dbReference type="AlphaFoldDB" id="A0A377SX28"/>
<reference evidence="2 4" key="1">
    <citation type="submission" date="2018-06" db="EMBL/GenBank/DDBJ databases">
        <authorList>
            <consortium name="Pathogen Informatics"/>
            <person name="Doyle S."/>
        </authorList>
    </citation>
    <scope>NUCLEOTIDE SEQUENCE [LARGE SCALE GENOMIC DNA]</scope>
    <source>
        <strain evidence="2 4">NCTC11159</strain>
    </source>
</reference>
<keyword evidence="5" id="KW-1185">Reference proteome</keyword>
<dbReference type="Gene3D" id="3.40.980.10">
    <property type="entry name" value="MoaB/Mog-like domain"/>
    <property type="match status" value="1"/>
</dbReference>
<feature type="domain" description="MoaB/Mog" evidence="1">
    <location>
        <begin position="5"/>
        <end position="165"/>
    </location>
</feature>
<evidence type="ECO:0000259" key="1">
    <source>
        <dbReference type="SMART" id="SM00852"/>
    </source>
</evidence>
<evidence type="ECO:0000313" key="4">
    <source>
        <dbReference type="Proteomes" id="UP000255108"/>
    </source>
</evidence>
<dbReference type="InterPro" id="IPR050101">
    <property type="entry name" value="CinA"/>
</dbReference>
<dbReference type="EMBL" id="SMBT01000004">
    <property type="protein sequence ID" value="TCU88042.1"/>
    <property type="molecule type" value="Genomic_DNA"/>
</dbReference>
<gene>
    <name evidence="3" type="ORF">EV682_104212</name>
    <name evidence="2" type="ORF">NCTC11159_04118</name>
</gene>
<evidence type="ECO:0000313" key="2">
    <source>
        <dbReference type="EMBL" id="STR45543.1"/>
    </source>
</evidence>
<proteinExistence type="predicted"/>
<dbReference type="EMBL" id="UGHR01000004">
    <property type="protein sequence ID" value="STR45543.1"/>
    <property type="molecule type" value="Genomic_DNA"/>
</dbReference>
<dbReference type="Proteomes" id="UP000295794">
    <property type="component" value="Unassembled WGS sequence"/>
</dbReference>
<dbReference type="PANTHER" id="PTHR13939:SF0">
    <property type="entry name" value="NMN AMIDOHYDROLASE-LIKE PROTEIN YFAY"/>
    <property type="match status" value="1"/>
</dbReference>
<dbReference type="SMART" id="SM00852">
    <property type="entry name" value="MoCF_biosynth"/>
    <property type="match status" value="1"/>
</dbReference>
<dbReference type="PANTHER" id="PTHR13939">
    <property type="entry name" value="NICOTINAMIDE-NUCLEOTIDE AMIDOHYDROLASE PNCC"/>
    <property type="match status" value="1"/>
</dbReference>
<reference evidence="3 5" key="2">
    <citation type="submission" date="2019-03" db="EMBL/GenBank/DDBJ databases">
        <title>Genomic Encyclopedia of Type Strains, Phase IV (KMG-IV): sequencing the most valuable type-strain genomes for metagenomic binning, comparative biology and taxonomic classification.</title>
        <authorList>
            <person name="Goeker M."/>
        </authorList>
    </citation>
    <scope>NUCLEOTIDE SEQUENCE [LARGE SCALE GENOMIC DNA]</scope>
    <source>
        <strain evidence="3 5">DSM 3764</strain>
    </source>
</reference>
<dbReference type="OrthoDB" id="9801454at2"/>
<dbReference type="Pfam" id="PF00994">
    <property type="entry name" value="MoCF_biosynth"/>
    <property type="match status" value="1"/>
</dbReference>
<dbReference type="InterPro" id="IPR036425">
    <property type="entry name" value="MoaB/Mog-like_dom_sf"/>
</dbReference>
<dbReference type="SUPFAM" id="SSF53218">
    <property type="entry name" value="Molybdenum cofactor biosynthesis proteins"/>
    <property type="match status" value="1"/>
</dbReference>
<dbReference type="RefSeq" id="WP_115229696.1">
    <property type="nucleotide sequence ID" value="NZ_CAWOLO010000004.1"/>
</dbReference>
<protein>
    <submittedName>
        <fullName evidence="2">Competence damage-inducible protein A</fullName>
    </submittedName>
    <submittedName>
        <fullName evidence="3">Molybdopterin-biosynthesis enzyme MoeA-like protein</fullName>
    </submittedName>
</protein>
<dbReference type="InterPro" id="IPR001453">
    <property type="entry name" value="MoaB/Mog_dom"/>
</dbReference>
<dbReference type="Proteomes" id="UP000255108">
    <property type="component" value="Unassembled WGS sequence"/>
</dbReference>
<evidence type="ECO:0000313" key="5">
    <source>
        <dbReference type="Proteomes" id="UP000295794"/>
    </source>
</evidence>
<sequence>MATFHLFIIGDEILSGRRQDKHFAHILETLKKRGHKVAGASYLPDDSTVLTEAFKRSLSAGQHVISCGGIGATPDDHTRLAFAHALELPLSLHPEAAELITTRFAEAAYPHRIQMAYFPTGSGLIPNPVNQVAGCFLQHHYLLPGFPSMAWPMLDWILDQHYRDETPEATLSIVLLNAREGELIGVMQAFTTRYPQVGFSSLPSYGNALHPEPHIEFSITAEPELAAEAMSYFQASLDAVLNSQVAK</sequence>